<dbReference type="InterPro" id="IPR018203">
    <property type="entry name" value="GDP_dissociation_inhibitor"/>
</dbReference>
<name>A0A9P6HB06_9AGAM</name>
<organism evidence="2 3">
    <name type="scientific">Thelephora terrestris</name>
    <dbReference type="NCBI Taxonomy" id="56493"/>
    <lineage>
        <taxon>Eukaryota</taxon>
        <taxon>Fungi</taxon>
        <taxon>Dikarya</taxon>
        <taxon>Basidiomycota</taxon>
        <taxon>Agaricomycotina</taxon>
        <taxon>Agaricomycetes</taxon>
        <taxon>Thelephorales</taxon>
        <taxon>Thelephoraceae</taxon>
        <taxon>Thelephora</taxon>
    </lineage>
</organism>
<reference evidence="2" key="1">
    <citation type="journal article" date="2020" name="Nat. Commun.">
        <title>Large-scale genome sequencing of mycorrhizal fungi provides insights into the early evolution of symbiotic traits.</title>
        <authorList>
            <person name="Miyauchi S."/>
            <person name="Kiss E."/>
            <person name="Kuo A."/>
            <person name="Drula E."/>
            <person name="Kohler A."/>
            <person name="Sanchez-Garcia M."/>
            <person name="Morin E."/>
            <person name="Andreopoulos B."/>
            <person name="Barry K.W."/>
            <person name="Bonito G."/>
            <person name="Buee M."/>
            <person name="Carver A."/>
            <person name="Chen C."/>
            <person name="Cichocki N."/>
            <person name="Clum A."/>
            <person name="Culley D."/>
            <person name="Crous P.W."/>
            <person name="Fauchery L."/>
            <person name="Girlanda M."/>
            <person name="Hayes R.D."/>
            <person name="Keri Z."/>
            <person name="LaButti K."/>
            <person name="Lipzen A."/>
            <person name="Lombard V."/>
            <person name="Magnuson J."/>
            <person name="Maillard F."/>
            <person name="Murat C."/>
            <person name="Nolan M."/>
            <person name="Ohm R.A."/>
            <person name="Pangilinan J."/>
            <person name="Pereira M.F."/>
            <person name="Perotto S."/>
            <person name="Peter M."/>
            <person name="Pfister S."/>
            <person name="Riley R."/>
            <person name="Sitrit Y."/>
            <person name="Stielow J.B."/>
            <person name="Szollosi G."/>
            <person name="Zifcakova L."/>
            <person name="Stursova M."/>
            <person name="Spatafora J.W."/>
            <person name="Tedersoo L."/>
            <person name="Vaario L.M."/>
            <person name="Yamada A."/>
            <person name="Yan M."/>
            <person name="Wang P."/>
            <person name="Xu J."/>
            <person name="Bruns T."/>
            <person name="Baldrian P."/>
            <person name="Vilgalys R."/>
            <person name="Dunand C."/>
            <person name="Henrissat B."/>
            <person name="Grigoriev I.V."/>
            <person name="Hibbett D."/>
            <person name="Nagy L.G."/>
            <person name="Martin F.M."/>
        </authorList>
    </citation>
    <scope>NUCLEOTIDE SEQUENCE</scope>
    <source>
        <strain evidence="2">UH-Tt-Lm1</strain>
    </source>
</reference>
<dbReference type="PANTHER" id="PTHR11787:SF4">
    <property type="entry name" value="CHM, RAB ESCORT PROTEIN 1"/>
    <property type="match status" value="1"/>
</dbReference>
<comment type="caution">
    <text evidence="2">The sequence shown here is derived from an EMBL/GenBank/DDBJ whole genome shotgun (WGS) entry which is preliminary data.</text>
</comment>
<dbReference type="EMBL" id="WIUZ02000012">
    <property type="protein sequence ID" value="KAF9782096.1"/>
    <property type="molecule type" value="Genomic_DNA"/>
</dbReference>
<dbReference type="PANTHER" id="PTHR11787">
    <property type="entry name" value="RAB GDP-DISSOCIATION INHIBITOR"/>
    <property type="match status" value="1"/>
</dbReference>
<dbReference type="GO" id="GO:0016192">
    <property type="term" value="P:vesicle-mediated transport"/>
    <property type="evidence" value="ECO:0007669"/>
    <property type="project" value="TreeGrafter"/>
</dbReference>
<keyword evidence="3" id="KW-1185">Reference proteome</keyword>
<dbReference type="Proteomes" id="UP000736335">
    <property type="component" value="Unassembled WGS sequence"/>
</dbReference>
<dbReference type="AlphaFoldDB" id="A0A9P6HB06"/>
<dbReference type="GO" id="GO:0007264">
    <property type="term" value="P:small GTPase-mediated signal transduction"/>
    <property type="evidence" value="ECO:0007669"/>
    <property type="project" value="InterPro"/>
</dbReference>
<evidence type="ECO:0000313" key="3">
    <source>
        <dbReference type="Proteomes" id="UP000736335"/>
    </source>
</evidence>
<dbReference type="Pfam" id="PF00996">
    <property type="entry name" value="GDI"/>
    <property type="match status" value="1"/>
</dbReference>
<sequence>MIMDSDVVLLGTDLPSSILAAALAKAGYKIIHVDPNDYYGGDHATLNVDEIISWANLRSAPAENERANDYLAAQRDRFVSISYRGTPPPASRQYSLSLSPSIIPSVGPLISTLVDSGVSRYGGFKLLEKVALYHSPGFVQNVPNTKEDIFNNRNISLIDKRRLMRFFTFVSGDFEDKAELHGKQSVPFIEFLISTFTLERSIAETIVFALAFCSSPQEPALPALKRVRHYLGSSGRYGPSPFLVGHYGGLGELVQGFCRVSAVSGSTYILSHSPSSTPTGPLARRRYSISLTGLDETINCDLLVSSIESPEPTSVGVATGVARCIAIINKPLLFVPTEADTPPEGSPPAMDKVVDTALIIFPPSVLPGGSETTAAHVLVTGEGSMSAPKGNWILYLSMPLADSKVSAETVLQPYLEATLTLADEGHQIEPTFSLFYTQLECSSSAHDGRLLVPQITTLISECGDSAAVVAEEMFRETVRALDGLRRERGIEIAEEPIPFWPPLEGEGSNDEVEDW</sequence>
<comment type="similarity">
    <text evidence="1">Belongs to the Rab GDI family.</text>
</comment>
<proteinExistence type="inferred from homology"/>
<protein>
    <submittedName>
        <fullName evidence="2">FAD/NAD(P)-binding domain-containing protein</fullName>
    </submittedName>
</protein>
<dbReference type="GO" id="GO:0005092">
    <property type="term" value="F:GDP-dissociation inhibitor activity"/>
    <property type="evidence" value="ECO:0007669"/>
    <property type="project" value="InterPro"/>
</dbReference>
<dbReference type="InterPro" id="IPR036188">
    <property type="entry name" value="FAD/NAD-bd_sf"/>
</dbReference>
<dbReference type="Gene3D" id="3.50.50.60">
    <property type="entry name" value="FAD/NAD(P)-binding domain"/>
    <property type="match status" value="1"/>
</dbReference>
<dbReference type="Gene3D" id="3.30.519.10">
    <property type="entry name" value="Guanine Nucleotide Dissociation Inhibitor, domain 2"/>
    <property type="match status" value="1"/>
</dbReference>
<evidence type="ECO:0000256" key="1">
    <source>
        <dbReference type="ARBA" id="ARBA00005593"/>
    </source>
</evidence>
<gene>
    <name evidence="2" type="ORF">BJ322DRAFT_1074293</name>
</gene>
<dbReference type="Gene3D" id="1.10.405.10">
    <property type="entry name" value="Guanine Nucleotide Dissociation Inhibitor, domain 1"/>
    <property type="match status" value="1"/>
</dbReference>
<accession>A0A9P6HB06</accession>
<dbReference type="OrthoDB" id="9446342at2759"/>
<dbReference type="GO" id="GO:0005634">
    <property type="term" value="C:nucleus"/>
    <property type="evidence" value="ECO:0007669"/>
    <property type="project" value="TreeGrafter"/>
</dbReference>
<dbReference type="GO" id="GO:0005829">
    <property type="term" value="C:cytosol"/>
    <property type="evidence" value="ECO:0007669"/>
    <property type="project" value="TreeGrafter"/>
</dbReference>
<evidence type="ECO:0000313" key="2">
    <source>
        <dbReference type="EMBL" id="KAF9782096.1"/>
    </source>
</evidence>
<dbReference type="PRINTS" id="PR00891">
    <property type="entry name" value="RABGDIREP"/>
</dbReference>
<dbReference type="SUPFAM" id="SSF51905">
    <property type="entry name" value="FAD/NAD(P)-binding domain"/>
    <property type="match status" value="1"/>
</dbReference>
<dbReference type="GO" id="GO:0005968">
    <property type="term" value="C:Rab-protein geranylgeranyltransferase complex"/>
    <property type="evidence" value="ECO:0007669"/>
    <property type="project" value="TreeGrafter"/>
</dbReference>
<reference evidence="2" key="2">
    <citation type="submission" date="2020-11" db="EMBL/GenBank/DDBJ databases">
        <authorList>
            <consortium name="DOE Joint Genome Institute"/>
            <person name="Kuo A."/>
            <person name="Miyauchi S."/>
            <person name="Kiss E."/>
            <person name="Drula E."/>
            <person name="Kohler A."/>
            <person name="Sanchez-Garcia M."/>
            <person name="Andreopoulos B."/>
            <person name="Barry K.W."/>
            <person name="Bonito G."/>
            <person name="Buee M."/>
            <person name="Carver A."/>
            <person name="Chen C."/>
            <person name="Cichocki N."/>
            <person name="Clum A."/>
            <person name="Culley D."/>
            <person name="Crous P.W."/>
            <person name="Fauchery L."/>
            <person name="Girlanda M."/>
            <person name="Hayes R."/>
            <person name="Keri Z."/>
            <person name="Labutti K."/>
            <person name="Lipzen A."/>
            <person name="Lombard V."/>
            <person name="Magnuson J."/>
            <person name="Maillard F."/>
            <person name="Morin E."/>
            <person name="Murat C."/>
            <person name="Nolan M."/>
            <person name="Ohm R."/>
            <person name="Pangilinan J."/>
            <person name="Pereira M."/>
            <person name="Perotto S."/>
            <person name="Peter M."/>
            <person name="Riley R."/>
            <person name="Sitrit Y."/>
            <person name="Stielow B."/>
            <person name="Szollosi G."/>
            <person name="Zifcakova L."/>
            <person name="Stursova M."/>
            <person name="Spatafora J.W."/>
            <person name="Tedersoo L."/>
            <person name="Vaario L.-M."/>
            <person name="Yamada A."/>
            <person name="Yan M."/>
            <person name="Wang P."/>
            <person name="Xu J."/>
            <person name="Bruns T."/>
            <person name="Baldrian P."/>
            <person name="Vilgalys R."/>
            <person name="Henrissat B."/>
            <person name="Grigoriev I.V."/>
            <person name="Hibbett D."/>
            <person name="Nagy L.G."/>
            <person name="Martin F.M."/>
        </authorList>
    </citation>
    <scope>NUCLEOTIDE SEQUENCE</scope>
    <source>
        <strain evidence="2">UH-Tt-Lm1</strain>
    </source>
</reference>